<sequence length="137" mass="15776">MKNTIVVDIEGSLQISEDLFVKSLGPGDHFSNFLMGGFTYIFNSDRKETKKLAKVLSYCAVEELSNRNGRRGYLQRELSLDDLKHNKIIFIPVLHKDHWTLLVVQHKKKHPSITFLDSLNSEKPSKYHIGLVRFFSA</sequence>
<comment type="similarity">
    <text evidence="1">Belongs to the peptidase C48 family.</text>
</comment>
<dbReference type="GO" id="GO:0008234">
    <property type="term" value="F:cysteine-type peptidase activity"/>
    <property type="evidence" value="ECO:0007669"/>
    <property type="project" value="InterPro"/>
</dbReference>
<gene>
    <name evidence="5" type="ORF">BDA96_08G144600</name>
</gene>
<evidence type="ECO:0000256" key="2">
    <source>
        <dbReference type="ARBA" id="ARBA00022670"/>
    </source>
</evidence>
<evidence type="ECO:0000313" key="6">
    <source>
        <dbReference type="Proteomes" id="UP000807115"/>
    </source>
</evidence>
<dbReference type="Gene3D" id="3.40.395.10">
    <property type="entry name" value="Adenoviral Proteinase, Chain A"/>
    <property type="match status" value="1"/>
</dbReference>
<dbReference type="AlphaFoldDB" id="A0A921QIP3"/>
<proteinExistence type="inferred from homology"/>
<dbReference type="GO" id="GO:0006508">
    <property type="term" value="P:proteolysis"/>
    <property type="evidence" value="ECO:0007669"/>
    <property type="project" value="UniProtKB-KW"/>
</dbReference>
<dbReference type="EMBL" id="CM027687">
    <property type="protein sequence ID" value="KAG0521241.1"/>
    <property type="molecule type" value="Genomic_DNA"/>
</dbReference>
<feature type="domain" description="Ubiquitin-like protease family profile" evidence="4">
    <location>
        <begin position="66"/>
        <end position="124"/>
    </location>
</feature>
<evidence type="ECO:0000259" key="4">
    <source>
        <dbReference type="Pfam" id="PF02902"/>
    </source>
</evidence>
<reference evidence="5" key="1">
    <citation type="journal article" date="2019" name="BMC Genomics">
        <title>A new reference genome for Sorghum bicolor reveals high levels of sequence similarity between sweet and grain genotypes: implications for the genetics of sugar metabolism.</title>
        <authorList>
            <person name="Cooper E.A."/>
            <person name="Brenton Z.W."/>
            <person name="Flinn B.S."/>
            <person name="Jenkins J."/>
            <person name="Shu S."/>
            <person name="Flowers D."/>
            <person name="Luo F."/>
            <person name="Wang Y."/>
            <person name="Xia P."/>
            <person name="Barry K."/>
            <person name="Daum C."/>
            <person name="Lipzen A."/>
            <person name="Yoshinaga Y."/>
            <person name="Schmutz J."/>
            <person name="Saski C."/>
            <person name="Vermerris W."/>
            <person name="Kresovich S."/>
        </authorList>
    </citation>
    <scope>NUCLEOTIDE SEQUENCE</scope>
</reference>
<dbReference type="InterPro" id="IPR038765">
    <property type="entry name" value="Papain-like_cys_pep_sf"/>
</dbReference>
<evidence type="ECO:0000256" key="3">
    <source>
        <dbReference type="ARBA" id="ARBA00022801"/>
    </source>
</evidence>
<dbReference type="Proteomes" id="UP000807115">
    <property type="component" value="Chromosome 8"/>
</dbReference>
<keyword evidence="3" id="KW-0378">Hydrolase</keyword>
<organism evidence="5 6">
    <name type="scientific">Sorghum bicolor</name>
    <name type="common">Sorghum</name>
    <name type="synonym">Sorghum vulgare</name>
    <dbReference type="NCBI Taxonomy" id="4558"/>
    <lineage>
        <taxon>Eukaryota</taxon>
        <taxon>Viridiplantae</taxon>
        <taxon>Streptophyta</taxon>
        <taxon>Embryophyta</taxon>
        <taxon>Tracheophyta</taxon>
        <taxon>Spermatophyta</taxon>
        <taxon>Magnoliopsida</taxon>
        <taxon>Liliopsida</taxon>
        <taxon>Poales</taxon>
        <taxon>Poaceae</taxon>
        <taxon>PACMAD clade</taxon>
        <taxon>Panicoideae</taxon>
        <taxon>Andropogonodae</taxon>
        <taxon>Andropogoneae</taxon>
        <taxon>Sorghinae</taxon>
        <taxon>Sorghum</taxon>
    </lineage>
</organism>
<dbReference type="Pfam" id="PF02902">
    <property type="entry name" value="Peptidase_C48"/>
    <property type="match status" value="1"/>
</dbReference>
<protein>
    <recommendedName>
        <fullName evidence="4">Ubiquitin-like protease family profile domain-containing protein</fullName>
    </recommendedName>
</protein>
<evidence type="ECO:0000256" key="1">
    <source>
        <dbReference type="ARBA" id="ARBA00005234"/>
    </source>
</evidence>
<dbReference type="InterPro" id="IPR003653">
    <property type="entry name" value="Peptidase_C48_C"/>
</dbReference>
<dbReference type="SUPFAM" id="SSF54001">
    <property type="entry name" value="Cysteine proteinases"/>
    <property type="match status" value="1"/>
</dbReference>
<name>A0A921QIP3_SORBI</name>
<comment type="caution">
    <text evidence="5">The sequence shown here is derived from an EMBL/GenBank/DDBJ whole genome shotgun (WGS) entry which is preliminary data.</text>
</comment>
<keyword evidence="2" id="KW-0645">Protease</keyword>
<accession>A0A921QIP3</accession>
<evidence type="ECO:0000313" key="5">
    <source>
        <dbReference type="EMBL" id="KAG0521241.1"/>
    </source>
</evidence>
<reference evidence="5" key="2">
    <citation type="submission" date="2020-10" db="EMBL/GenBank/DDBJ databases">
        <authorList>
            <person name="Cooper E.A."/>
            <person name="Brenton Z.W."/>
            <person name="Flinn B.S."/>
            <person name="Jenkins J."/>
            <person name="Shu S."/>
            <person name="Flowers D."/>
            <person name="Luo F."/>
            <person name="Wang Y."/>
            <person name="Xia P."/>
            <person name="Barry K."/>
            <person name="Daum C."/>
            <person name="Lipzen A."/>
            <person name="Yoshinaga Y."/>
            <person name="Schmutz J."/>
            <person name="Saski C."/>
            <person name="Vermerris W."/>
            <person name="Kresovich S."/>
        </authorList>
    </citation>
    <scope>NUCLEOTIDE SEQUENCE</scope>
</reference>